<protein>
    <recommendedName>
        <fullName evidence="2">PIN domain-containing protein</fullName>
    </recommendedName>
</protein>
<dbReference type="GO" id="GO:0005634">
    <property type="term" value="C:nucleus"/>
    <property type="evidence" value="ECO:0007669"/>
    <property type="project" value="TreeGrafter"/>
</dbReference>
<dbReference type="OrthoDB" id="2017974at2759"/>
<sequence length="494" mass="54216">MSYADAWNLSWQGPRTTGPTTIIVDGINEEHEEQITNMDTEEDDYTLDSSTAVEDVRVGRATAMSSEYQNSDLMDAMEVDWELSAVKPSANLVIVDTNVLISQLPLLKLTVQQLDSSSPPVDVLFVIPGIVIQELDGLRNSKKQNEARKADGSLATVSVSGLARRANDWLLPLVNRSPFIRGQKTSESPRGNWMYGRESMDNDDLVIECANHFSAAMRVPPENMRILSYDKNIKLKAKIEGDLLPGYECFGPSPGWNASQLLDNLAAPSQVSRTPQNSQRPDWGKVAQKKREAALATPSAALHRSASPVPASTTLSTSYSAPASPQVDHTPLKPWHPLNVIQEQLRTYLIAELPGLIQQCIDLVRREQEAEAQRHENISVYAKRAPPSRLSTIPIPSEEEWRQWTLRQAILWIDKVVAGKAVGNSNAHAAVIGSSSGKLADLIASSAQGERGARRGQDWSRGDWSDAANAVERFLGTGVAGQLRSAVEQAFILR</sequence>
<dbReference type="STRING" id="1051891.A0A0C3QVW3"/>
<dbReference type="InterPro" id="IPR052626">
    <property type="entry name" value="SWT1_Regulator"/>
</dbReference>
<dbReference type="PANTHER" id="PTHR16161:SF0">
    <property type="entry name" value="TRANSCRIPTIONAL PROTEIN SWT1"/>
    <property type="match status" value="1"/>
</dbReference>
<dbReference type="EMBL" id="KN822952">
    <property type="protein sequence ID" value="KIO32884.1"/>
    <property type="molecule type" value="Genomic_DNA"/>
</dbReference>
<evidence type="ECO:0000313" key="4">
    <source>
        <dbReference type="Proteomes" id="UP000054248"/>
    </source>
</evidence>
<reference evidence="3 4" key="1">
    <citation type="submission" date="2014-04" db="EMBL/GenBank/DDBJ databases">
        <authorList>
            <consortium name="DOE Joint Genome Institute"/>
            <person name="Kuo A."/>
            <person name="Girlanda M."/>
            <person name="Perotto S."/>
            <person name="Kohler A."/>
            <person name="Nagy L.G."/>
            <person name="Floudas D."/>
            <person name="Copeland A."/>
            <person name="Barry K.W."/>
            <person name="Cichocki N."/>
            <person name="Veneault-Fourrey C."/>
            <person name="LaButti K."/>
            <person name="Lindquist E.A."/>
            <person name="Lipzen A."/>
            <person name="Lundell T."/>
            <person name="Morin E."/>
            <person name="Murat C."/>
            <person name="Sun H."/>
            <person name="Tunlid A."/>
            <person name="Henrissat B."/>
            <person name="Grigoriev I.V."/>
            <person name="Hibbett D.S."/>
            <person name="Martin F."/>
            <person name="Nordberg H.P."/>
            <person name="Cantor M.N."/>
            <person name="Hua S.X."/>
        </authorList>
    </citation>
    <scope>NUCLEOTIDE SEQUENCE [LARGE SCALE GENOMIC DNA]</scope>
    <source>
        <strain evidence="3 4">MUT 4182</strain>
    </source>
</reference>
<keyword evidence="4" id="KW-1185">Reference proteome</keyword>
<gene>
    <name evidence="3" type="ORF">M407DRAFT_18342</name>
</gene>
<name>A0A0C3QVW3_9AGAM</name>
<feature type="compositionally biased region" description="Polar residues" evidence="1">
    <location>
        <begin position="268"/>
        <end position="280"/>
    </location>
</feature>
<evidence type="ECO:0000256" key="1">
    <source>
        <dbReference type="SAM" id="MobiDB-lite"/>
    </source>
</evidence>
<dbReference type="InterPro" id="IPR002716">
    <property type="entry name" value="PIN_dom"/>
</dbReference>
<dbReference type="HOGENOM" id="CLU_678119_0_0_1"/>
<feature type="domain" description="PIN" evidence="2">
    <location>
        <begin position="91"/>
        <end position="235"/>
    </location>
</feature>
<evidence type="ECO:0000313" key="3">
    <source>
        <dbReference type="EMBL" id="KIO32884.1"/>
    </source>
</evidence>
<dbReference type="CDD" id="cd18727">
    <property type="entry name" value="PIN_Swt1-like"/>
    <property type="match status" value="1"/>
</dbReference>
<dbReference type="Proteomes" id="UP000054248">
    <property type="component" value="Unassembled WGS sequence"/>
</dbReference>
<dbReference type="Pfam" id="PF13638">
    <property type="entry name" value="PIN_4"/>
    <property type="match status" value="1"/>
</dbReference>
<reference evidence="4" key="2">
    <citation type="submission" date="2015-01" db="EMBL/GenBank/DDBJ databases">
        <title>Evolutionary Origins and Diversification of the Mycorrhizal Mutualists.</title>
        <authorList>
            <consortium name="DOE Joint Genome Institute"/>
            <consortium name="Mycorrhizal Genomics Consortium"/>
            <person name="Kohler A."/>
            <person name="Kuo A."/>
            <person name="Nagy L.G."/>
            <person name="Floudas D."/>
            <person name="Copeland A."/>
            <person name="Barry K.W."/>
            <person name="Cichocki N."/>
            <person name="Veneault-Fourrey C."/>
            <person name="LaButti K."/>
            <person name="Lindquist E.A."/>
            <person name="Lipzen A."/>
            <person name="Lundell T."/>
            <person name="Morin E."/>
            <person name="Murat C."/>
            <person name="Riley R."/>
            <person name="Ohm R."/>
            <person name="Sun H."/>
            <person name="Tunlid A."/>
            <person name="Henrissat B."/>
            <person name="Grigoriev I.V."/>
            <person name="Hibbett D.S."/>
            <person name="Martin F."/>
        </authorList>
    </citation>
    <scope>NUCLEOTIDE SEQUENCE [LARGE SCALE GENOMIC DNA]</scope>
    <source>
        <strain evidence="4">MUT 4182</strain>
    </source>
</reference>
<evidence type="ECO:0000259" key="2">
    <source>
        <dbReference type="SMART" id="SM00670"/>
    </source>
</evidence>
<dbReference type="AlphaFoldDB" id="A0A0C3QVW3"/>
<dbReference type="GO" id="GO:0004540">
    <property type="term" value="F:RNA nuclease activity"/>
    <property type="evidence" value="ECO:0007669"/>
    <property type="project" value="UniProtKB-ARBA"/>
</dbReference>
<dbReference type="Gene3D" id="3.40.50.1010">
    <property type="entry name" value="5'-nuclease"/>
    <property type="match status" value="1"/>
</dbReference>
<dbReference type="PANTHER" id="PTHR16161">
    <property type="entry name" value="TRANSCRIPTIONAL PROTEIN SWT1"/>
    <property type="match status" value="1"/>
</dbReference>
<accession>A0A0C3QVW3</accession>
<dbReference type="SMART" id="SM00670">
    <property type="entry name" value="PINc"/>
    <property type="match status" value="1"/>
</dbReference>
<dbReference type="InterPro" id="IPR029060">
    <property type="entry name" value="PIN-like_dom_sf"/>
</dbReference>
<proteinExistence type="predicted"/>
<feature type="region of interest" description="Disordered" evidence="1">
    <location>
        <begin position="268"/>
        <end position="330"/>
    </location>
</feature>
<feature type="compositionally biased region" description="Polar residues" evidence="1">
    <location>
        <begin position="310"/>
        <end position="323"/>
    </location>
</feature>
<organism evidence="3 4">
    <name type="scientific">Tulasnella calospora MUT 4182</name>
    <dbReference type="NCBI Taxonomy" id="1051891"/>
    <lineage>
        <taxon>Eukaryota</taxon>
        <taxon>Fungi</taxon>
        <taxon>Dikarya</taxon>
        <taxon>Basidiomycota</taxon>
        <taxon>Agaricomycotina</taxon>
        <taxon>Agaricomycetes</taxon>
        <taxon>Cantharellales</taxon>
        <taxon>Tulasnellaceae</taxon>
        <taxon>Tulasnella</taxon>
    </lineage>
</organism>
<dbReference type="SUPFAM" id="SSF88723">
    <property type="entry name" value="PIN domain-like"/>
    <property type="match status" value="1"/>
</dbReference>